<dbReference type="CDD" id="cd03498">
    <property type="entry name" value="SQR_TypeB_2_TM"/>
    <property type="match status" value="1"/>
</dbReference>
<dbReference type="EMBL" id="CP007128">
    <property type="protein sequence ID" value="AHG90837.1"/>
    <property type="molecule type" value="Genomic_DNA"/>
</dbReference>
<dbReference type="eggNOG" id="ENOG502Z7RU">
    <property type="taxonomic scope" value="Bacteria"/>
</dbReference>
<reference evidence="2 3" key="1">
    <citation type="journal article" date="2014" name="Genome Announc.">
        <title>Genome Sequence and Methylome of Soil Bacterium Gemmatirosa kalamazoonensis KBS708T, a Member of the Rarely Cultivated Gemmatimonadetes Phylum.</title>
        <authorList>
            <person name="Debruyn J.M."/>
            <person name="Radosevich M."/>
            <person name="Wommack K.E."/>
            <person name="Polson S.W."/>
            <person name="Hauser L.J."/>
            <person name="Fawaz M.N."/>
            <person name="Korlach J."/>
            <person name="Tsai Y.C."/>
        </authorList>
    </citation>
    <scope>NUCLEOTIDE SEQUENCE [LARGE SCALE GENOMIC DNA]</scope>
    <source>
        <strain evidence="2 3">KBS708</strain>
    </source>
</reference>
<dbReference type="NCBIfam" id="TIGR02046">
    <property type="entry name" value="sdhC_b558_fam"/>
    <property type="match status" value="1"/>
</dbReference>
<dbReference type="KEGG" id="gba:J421_3300"/>
<protein>
    <submittedName>
        <fullName evidence="2">Succinate dehydrogenase (Or fumarate reductase) cytochrome b subunit, b558 family</fullName>
    </submittedName>
</protein>
<dbReference type="GO" id="GO:0016020">
    <property type="term" value="C:membrane"/>
    <property type="evidence" value="ECO:0007669"/>
    <property type="project" value="InterPro"/>
</dbReference>
<feature type="transmembrane region" description="Helical" evidence="1">
    <location>
        <begin position="104"/>
        <end position="125"/>
    </location>
</feature>
<dbReference type="STRING" id="861299.J421_3300"/>
<dbReference type="HOGENOM" id="CLU_077968_1_0_0"/>
<dbReference type="OrthoDB" id="9788081at2"/>
<keyword evidence="1" id="KW-1133">Transmembrane helix</keyword>
<dbReference type="RefSeq" id="WP_025412303.1">
    <property type="nucleotide sequence ID" value="NZ_CP007128.1"/>
</dbReference>
<dbReference type="InParanoid" id="W0RK76"/>
<feature type="transmembrane region" description="Helical" evidence="1">
    <location>
        <begin position="16"/>
        <end position="35"/>
    </location>
</feature>
<keyword evidence="1" id="KW-0472">Membrane</keyword>
<dbReference type="Gene3D" id="1.20.1300.10">
    <property type="entry name" value="Fumarate reductase/succinate dehydrogenase, transmembrane subunit"/>
    <property type="match status" value="1"/>
</dbReference>
<keyword evidence="1" id="KW-0812">Transmembrane</keyword>
<gene>
    <name evidence="2" type="ORF">J421_3300</name>
</gene>
<sequence>MNIVGRFWRSQIGKKIVMAVTGLIGVAFVLGHMIGNLQVFEGAEKINAYGRFLHHTVGTELWLVRAGLLAAVVLHVVAATQLTAQARASRPQAYHRREPQVSTLASRTMRVGGFLLLAFIILHILHFTVRAFPGYDQTDPLGGVDVYRNLLLAFRNPLWTLFYVVSMVFLGLHLYHGFWSSFRTLGAAKPSRVPLHRTAALVVALIVWAGFTIVPLAVFFGAVRDTAPGGAMTVLAPAAQAPADAPTSAAPAAPR</sequence>
<feature type="transmembrane region" description="Helical" evidence="1">
    <location>
        <begin position="62"/>
        <end position="84"/>
    </location>
</feature>
<dbReference type="SUPFAM" id="SSF81343">
    <property type="entry name" value="Fumarate reductase respiratory complex transmembrane subunits"/>
    <property type="match status" value="1"/>
</dbReference>
<dbReference type="AlphaFoldDB" id="W0RK76"/>
<name>W0RK76_9BACT</name>
<evidence type="ECO:0000313" key="3">
    <source>
        <dbReference type="Proteomes" id="UP000019151"/>
    </source>
</evidence>
<dbReference type="InterPro" id="IPR034804">
    <property type="entry name" value="SQR/QFR_C/D"/>
</dbReference>
<evidence type="ECO:0000313" key="2">
    <source>
        <dbReference type="EMBL" id="AHG90837.1"/>
    </source>
</evidence>
<feature type="transmembrane region" description="Helical" evidence="1">
    <location>
        <begin position="158"/>
        <end position="178"/>
    </location>
</feature>
<proteinExistence type="predicted"/>
<dbReference type="InterPro" id="IPR011138">
    <property type="entry name" value="Cytochrome_b-558"/>
</dbReference>
<dbReference type="Proteomes" id="UP000019151">
    <property type="component" value="Chromosome"/>
</dbReference>
<organism evidence="2 3">
    <name type="scientific">Gemmatirosa kalamazoonensis</name>
    <dbReference type="NCBI Taxonomy" id="861299"/>
    <lineage>
        <taxon>Bacteria</taxon>
        <taxon>Pseudomonadati</taxon>
        <taxon>Gemmatimonadota</taxon>
        <taxon>Gemmatimonadia</taxon>
        <taxon>Gemmatimonadales</taxon>
        <taxon>Gemmatimonadaceae</taxon>
        <taxon>Gemmatirosa</taxon>
    </lineage>
</organism>
<keyword evidence="3" id="KW-1185">Reference proteome</keyword>
<accession>W0RK76</accession>
<feature type="transmembrane region" description="Helical" evidence="1">
    <location>
        <begin position="199"/>
        <end position="223"/>
    </location>
</feature>
<evidence type="ECO:0000256" key="1">
    <source>
        <dbReference type="SAM" id="Phobius"/>
    </source>
</evidence>